<gene>
    <name evidence="1" type="ORF">Daura_22420</name>
</gene>
<dbReference type="Proteomes" id="UP001058003">
    <property type="component" value="Chromosome"/>
</dbReference>
<dbReference type="SUPFAM" id="SSF54909">
    <property type="entry name" value="Dimeric alpha+beta barrel"/>
    <property type="match status" value="1"/>
</dbReference>
<keyword evidence="2" id="KW-1185">Reference proteome</keyword>
<evidence type="ECO:0000313" key="1">
    <source>
        <dbReference type="EMBL" id="UWZ59689.1"/>
    </source>
</evidence>
<reference evidence="1" key="1">
    <citation type="submission" date="2021-04" db="EMBL/GenBank/DDBJ databases">
        <title>Dactylosporangium aurantiacum NRRL B-8018 full assembly.</title>
        <authorList>
            <person name="Hartkoorn R.C."/>
            <person name="Beaudoing E."/>
            <person name="Hot D."/>
        </authorList>
    </citation>
    <scope>NUCLEOTIDE SEQUENCE</scope>
    <source>
        <strain evidence="1">NRRL B-8018</strain>
    </source>
</reference>
<dbReference type="InterPro" id="IPR011008">
    <property type="entry name" value="Dimeric_a/b-barrel"/>
</dbReference>
<dbReference type="KEGG" id="daur:Daura_22420"/>
<organism evidence="1 2">
    <name type="scientific">Dactylosporangium aurantiacum</name>
    <dbReference type="NCBI Taxonomy" id="35754"/>
    <lineage>
        <taxon>Bacteria</taxon>
        <taxon>Bacillati</taxon>
        <taxon>Actinomycetota</taxon>
        <taxon>Actinomycetes</taxon>
        <taxon>Micromonosporales</taxon>
        <taxon>Micromonosporaceae</taxon>
        <taxon>Dactylosporangium</taxon>
    </lineage>
</organism>
<sequence length="94" mass="10038">MRFTDHKAAAGEYMAAHAAWIKQGVADGVFLLAGSLQPGLGGVPLAHNSTAEQLRQRVEEDPFVAEKIVDVEILEVAPGLTDERLAFLQVVQAG</sequence>
<accession>A0A9Q9IUB7</accession>
<protein>
    <recommendedName>
        <fullName evidence="3">YCII-related domain-containing protein</fullName>
    </recommendedName>
</protein>
<dbReference type="PANTHER" id="PTHR37828:SF1">
    <property type="entry name" value="YCII-RELATED DOMAIN-CONTAINING PROTEIN"/>
    <property type="match status" value="1"/>
</dbReference>
<dbReference type="AlphaFoldDB" id="A0A9Q9IUB7"/>
<evidence type="ECO:0000313" key="2">
    <source>
        <dbReference type="Proteomes" id="UP001058003"/>
    </source>
</evidence>
<dbReference type="EMBL" id="CP073767">
    <property type="protein sequence ID" value="UWZ59689.1"/>
    <property type="molecule type" value="Genomic_DNA"/>
</dbReference>
<name>A0A9Q9IUB7_9ACTN</name>
<evidence type="ECO:0008006" key="3">
    <source>
        <dbReference type="Google" id="ProtNLM"/>
    </source>
</evidence>
<dbReference type="PANTHER" id="PTHR37828">
    <property type="entry name" value="GSR2449 PROTEIN"/>
    <property type="match status" value="1"/>
</dbReference>
<proteinExistence type="predicted"/>
<dbReference type="Gene3D" id="3.30.70.1060">
    <property type="entry name" value="Dimeric alpha+beta barrel"/>
    <property type="match status" value="1"/>
</dbReference>